<dbReference type="EMBL" id="BARW01020287">
    <property type="protein sequence ID" value="GAI89966.1"/>
    <property type="molecule type" value="Genomic_DNA"/>
</dbReference>
<dbReference type="AlphaFoldDB" id="X1TF58"/>
<reference evidence="1" key="1">
    <citation type="journal article" date="2014" name="Front. Microbiol.">
        <title>High frequency of phylogenetically diverse reductive dehalogenase-homologous genes in deep subseafloor sedimentary metagenomes.</title>
        <authorList>
            <person name="Kawai M."/>
            <person name="Futagami T."/>
            <person name="Toyoda A."/>
            <person name="Takaki Y."/>
            <person name="Nishi S."/>
            <person name="Hori S."/>
            <person name="Arai W."/>
            <person name="Tsubouchi T."/>
            <person name="Morono Y."/>
            <person name="Uchiyama I."/>
            <person name="Ito T."/>
            <person name="Fujiyama A."/>
            <person name="Inagaki F."/>
            <person name="Takami H."/>
        </authorList>
    </citation>
    <scope>NUCLEOTIDE SEQUENCE</scope>
    <source>
        <strain evidence="1">Expedition CK06-06</strain>
    </source>
</reference>
<feature type="non-terminal residue" evidence="1">
    <location>
        <position position="125"/>
    </location>
</feature>
<gene>
    <name evidence="1" type="ORF">S12H4_34304</name>
</gene>
<sequence>MAKQIIKFLDALSLSEYKLTDLSRKPDGLYNMHFNEYGQLVKRAGYAKYNTDVIGTLTGTVAVNKSSNAVLGTNTLFDTELVVGDLIKIVEEIFTISVITDDTNLTLDSAYQGENVSGVTAYNLH</sequence>
<name>X1TF58_9ZZZZ</name>
<organism evidence="1">
    <name type="scientific">marine sediment metagenome</name>
    <dbReference type="NCBI Taxonomy" id="412755"/>
    <lineage>
        <taxon>unclassified sequences</taxon>
        <taxon>metagenomes</taxon>
        <taxon>ecological metagenomes</taxon>
    </lineage>
</organism>
<accession>X1TF58</accession>
<comment type="caution">
    <text evidence="1">The sequence shown here is derived from an EMBL/GenBank/DDBJ whole genome shotgun (WGS) entry which is preliminary data.</text>
</comment>
<evidence type="ECO:0000313" key="1">
    <source>
        <dbReference type="EMBL" id="GAI89966.1"/>
    </source>
</evidence>
<protein>
    <submittedName>
        <fullName evidence="1">Uncharacterized protein</fullName>
    </submittedName>
</protein>
<proteinExistence type="predicted"/>